<feature type="repeat" description="ANK" evidence="3">
    <location>
        <begin position="771"/>
        <end position="803"/>
    </location>
</feature>
<name>A0A8H4P3P9_9HYPO</name>
<dbReference type="InterPro" id="IPR036770">
    <property type="entry name" value="Ankyrin_rpt-contain_sf"/>
</dbReference>
<dbReference type="Gene3D" id="1.25.40.20">
    <property type="entry name" value="Ankyrin repeat-containing domain"/>
    <property type="match status" value="1"/>
</dbReference>
<dbReference type="PROSITE" id="PS50297">
    <property type="entry name" value="ANK_REP_REGION"/>
    <property type="match status" value="9"/>
</dbReference>
<dbReference type="Gene3D" id="1.20.120.1020">
    <property type="entry name" value="Prion-inhibition and propagation, HeLo domain"/>
    <property type="match status" value="1"/>
</dbReference>
<feature type="repeat" description="ANK" evidence="3">
    <location>
        <begin position="969"/>
        <end position="990"/>
    </location>
</feature>
<dbReference type="EMBL" id="JAADJG010000112">
    <property type="protein sequence ID" value="KAF4454921.1"/>
    <property type="molecule type" value="Genomic_DNA"/>
</dbReference>
<gene>
    <name evidence="6" type="ORF">F53441_2660</name>
</gene>
<evidence type="ECO:0000256" key="1">
    <source>
        <dbReference type="ARBA" id="ARBA00022737"/>
    </source>
</evidence>
<dbReference type="PANTHER" id="PTHR24198:SF165">
    <property type="entry name" value="ANKYRIN REPEAT-CONTAINING PROTEIN-RELATED"/>
    <property type="match status" value="1"/>
</dbReference>
<dbReference type="SMART" id="SM00248">
    <property type="entry name" value="ANK"/>
    <property type="match status" value="11"/>
</dbReference>
<keyword evidence="7" id="KW-1185">Reference proteome</keyword>
<dbReference type="Pfam" id="PF13637">
    <property type="entry name" value="Ank_4"/>
    <property type="match status" value="1"/>
</dbReference>
<feature type="repeat" description="ANK" evidence="3">
    <location>
        <begin position="1006"/>
        <end position="1031"/>
    </location>
</feature>
<comment type="caution">
    <text evidence="6">The sequence shown here is derived from an EMBL/GenBank/DDBJ whole genome shotgun (WGS) entry which is preliminary data.</text>
</comment>
<reference evidence="6" key="1">
    <citation type="submission" date="2020-01" db="EMBL/GenBank/DDBJ databases">
        <title>Identification and distribution of gene clusters putatively required for synthesis of sphingolipid metabolism inhibitors in phylogenetically diverse species of the filamentous fungus Fusarium.</title>
        <authorList>
            <person name="Kim H.-S."/>
            <person name="Busman M."/>
            <person name="Brown D.W."/>
            <person name="Divon H."/>
            <person name="Uhlig S."/>
            <person name="Proctor R.H."/>
        </authorList>
    </citation>
    <scope>NUCLEOTIDE SEQUENCE</scope>
    <source>
        <strain evidence="6">NRRL 53441</strain>
    </source>
</reference>
<feature type="repeat" description="ANK" evidence="3">
    <location>
        <begin position="870"/>
        <end position="902"/>
    </location>
</feature>
<dbReference type="PANTHER" id="PTHR24198">
    <property type="entry name" value="ANKYRIN REPEAT AND PROTEIN KINASE DOMAIN-CONTAINING PROTEIN"/>
    <property type="match status" value="1"/>
</dbReference>
<evidence type="ECO:0000313" key="6">
    <source>
        <dbReference type="EMBL" id="KAF4454921.1"/>
    </source>
</evidence>
<protein>
    <recommendedName>
        <fullName evidence="5">NACHT domain-containing protein</fullName>
    </recommendedName>
</protein>
<proteinExistence type="predicted"/>
<dbReference type="Pfam" id="PF12796">
    <property type="entry name" value="Ank_2"/>
    <property type="match status" value="3"/>
</dbReference>
<dbReference type="InterPro" id="IPR027417">
    <property type="entry name" value="P-loop_NTPase"/>
</dbReference>
<dbReference type="InterPro" id="IPR002110">
    <property type="entry name" value="Ankyrin_rpt"/>
</dbReference>
<dbReference type="PROSITE" id="PS50837">
    <property type="entry name" value="NACHT"/>
    <property type="match status" value="1"/>
</dbReference>
<evidence type="ECO:0000313" key="7">
    <source>
        <dbReference type="Proteomes" id="UP000605986"/>
    </source>
</evidence>
<dbReference type="PRINTS" id="PR01415">
    <property type="entry name" value="ANKYRIN"/>
</dbReference>
<dbReference type="InterPro" id="IPR007111">
    <property type="entry name" value="NACHT_NTPase"/>
</dbReference>
<keyword evidence="2 3" id="KW-0040">ANK repeat</keyword>
<dbReference type="SUPFAM" id="SSF48403">
    <property type="entry name" value="Ankyrin repeat"/>
    <property type="match status" value="1"/>
</dbReference>
<dbReference type="AlphaFoldDB" id="A0A8H4P3P9"/>
<dbReference type="Pfam" id="PF00023">
    <property type="entry name" value="Ank"/>
    <property type="match status" value="1"/>
</dbReference>
<dbReference type="SUPFAM" id="SSF52540">
    <property type="entry name" value="P-loop containing nucleoside triphosphate hydrolases"/>
    <property type="match status" value="1"/>
</dbReference>
<dbReference type="OrthoDB" id="539213at2759"/>
<feature type="region of interest" description="Disordered" evidence="4">
    <location>
        <begin position="74"/>
        <end position="99"/>
    </location>
</feature>
<sequence>MEPRVDSYRTADRDSRQLDAQLNATMHLLERWGDGVGISKGELSENHHPDLDDPHTYSVVQGLLNSIKDFSIASKQPPRIQAPREPTSPSLSGESSFPRPKISRLEKTTWALRGKLKETSRVQTLAGLVSDLYNVVSPSVADSVNPKPVSPCLGLQQQGIGPVEELYAEIRQLLRKLEKEMEAETMRDLQLWLGGPSPNDIYDDAKDKRSKETCEWILKNQDFVFWKAPSTSSKLLWIKGPAGFGKTFLCARIVQELEKTAQEHMAFFFLSSRFGSHDDPFSIIRSWLMMLITRNSAARDIVTQSRLSQPEQRATQSTILQLFHEILLRIPGCILILDGLDECAGMNSTDSKSVSRFLQELRKGVSNTTTKLLISSRGDQVIQQELSMFTGYSEYTISPIDVGPDLMTFSSELVSSKLPNKDEATKASIALRMKDRCEGQFQWIKLQEKSLRKGRSKKQLEREIDETPSGLNSLYDREWRRIESMRDSDKERAFSLLRWAAFALRPLTVNEITEAVLITEETEAMPLDEMPECIDDDYVETMILDLCGSLIQVRHDSFTLLMAFLDKAGPGSGLMEVHLSHFSVKEYLLLKSTPGSAALLSNEKLRALNENLQNTVLANSCIRYMSLPGICDNWKMEDKEKSKMKFTSYAVSNWFYHCQLAEPMDSALKDTTIAIFNGRDPNFDTFRKIMKSGTIKELPEAQEDPVSLFKLAVLFGFKHAVAFLIQEGKGDVEDRSFDDSTPLLVASSLERHDIVKVLLDNGADPNAQSRNNQTALVASIKADNNDITELLLERGADVSMLDRYGRSPLYLASRRGNLKAAQQLLDKGADVSALTQDGFTPLRTACRHNHLEVLKLLLERGADASMTDNNGMTPLYLASGRGNLQAAQQLLDKGANASAPNREGSTPLMIASKYGHLELVKLLIGRGADVDMRTEAGYGALHVSLRRGHFQVAQLLFDHGASIEIGDNTGRTSLHSACKYGNLPMVELLLGLLQTTCDAIDDPDKWGSTPLSFAARFGHANIVRALLDTGSVDVWASDNFGRTTIWWATNQGHDQVVSLLTGTNLGDEELVSSSGERKGRYCDICLLTISRGYFYHCGICNEDDFDICRQCAGLGGHCFNEAHELIRLEKEADT</sequence>
<dbReference type="Proteomes" id="UP000605986">
    <property type="component" value="Unassembled WGS sequence"/>
</dbReference>
<keyword evidence="1" id="KW-0677">Repeat</keyword>
<feature type="repeat" description="ANK" evidence="3">
    <location>
        <begin position="936"/>
        <end position="968"/>
    </location>
</feature>
<feature type="repeat" description="ANK" evidence="3">
    <location>
        <begin position="903"/>
        <end position="935"/>
    </location>
</feature>
<evidence type="ECO:0000256" key="4">
    <source>
        <dbReference type="SAM" id="MobiDB-lite"/>
    </source>
</evidence>
<feature type="domain" description="NACHT" evidence="5">
    <location>
        <begin position="234"/>
        <end position="387"/>
    </location>
</feature>
<accession>A0A8H4P3P9</accession>
<evidence type="ECO:0000256" key="3">
    <source>
        <dbReference type="PROSITE-ProRule" id="PRU00023"/>
    </source>
</evidence>
<feature type="repeat" description="ANK" evidence="3">
    <location>
        <begin position="804"/>
        <end position="836"/>
    </location>
</feature>
<dbReference type="Gene3D" id="3.40.50.300">
    <property type="entry name" value="P-loop containing nucleotide triphosphate hydrolases"/>
    <property type="match status" value="1"/>
</dbReference>
<dbReference type="InterPro" id="IPR056884">
    <property type="entry name" value="NPHP3-like_N"/>
</dbReference>
<dbReference type="PROSITE" id="PS50088">
    <property type="entry name" value="ANK_REPEAT"/>
    <property type="match status" value="9"/>
</dbReference>
<organism evidence="6 7">
    <name type="scientific">Fusarium austroafricanum</name>
    <dbReference type="NCBI Taxonomy" id="2364996"/>
    <lineage>
        <taxon>Eukaryota</taxon>
        <taxon>Fungi</taxon>
        <taxon>Dikarya</taxon>
        <taxon>Ascomycota</taxon>
        <taxon>Pezizomycotina</taxon>
        <taxon>Sordariomycetes</taxon>
        <taxon>Hypocreomycetidae</taxon>
        <taxon>Hypocreales</taxon>
        <taxon>Nectriaceae</taxon>
        <taxon>Fusarium</taxon>
        <taxon>Fusarium concolor species complex</taxon>
    </lineage>
</organism>
<evidence type="ECO:0000259" key="5">
    <source>
        <dbReference type="PROSITE" id="PS50837"/>
    </source>
</evidence>
<dbReference type="SUPFAM" id="SSF57850">
    <property type="entry name" value="RING/U-box"/>
    <property type="match status" value="1"/>
</dbReference>
<feature type="repeat" description="ANK" evidence="3">
    <location>
        <begin position="738"/>
        <end position="770"/>
    </location>
</feature>
<dbReference type="InterPro" id="IPR038305">
    <property type="entry name" value="HeLo_sf"/>
</dbReference>
<evidence type="ECO:0000256" key="2">
    <source>
        <dbReference type="ARBA" id="ARBA00023043"/>
    </source>
</evidence>
<feature type="repeat" description="ANK" evidence="3">
    <location>
        <begin position="837"/>
        <end position="869"/>
    </location>
</feature>
<dbReference type="Pfam" id="PF24883">
    <property type="entry name" value="NPHP3_N"/>
    <property type="match status" value="1"/>
</dbReference>